<name>A0ABQ5TD41_9CAUL</name>
<protein>
    <recommendedName>
        <fullName evidence="4">DUF922 domain-containing protein</fullName>
    </recommendedName>
</protein>
<feature type="chain" id="PRO_5047361049" description="DUF922 domain-containing protein" evidence="1">
    <location>
        <begin position="19"/>
        <end position="194"/>
    </location>
</feature>
<evidence type="ECO:0008006" key="4">
    <source>
        <dbReference type="Google" id="ProtNLM"/>
    </source>
</evidence>
<organism evidence="2 3">
    <name type="scientific">Brevundimonas intermedia</name>
    <dbReference type="NCBI Taxonomy" id="74315"/>
    <lineage>
        <taxon>Bacteria</taxon>
        <taxon>Pseudomonadati</taxon>
        <taxon>Pseudomonadota</taxon>
        <taxon>Alphaproteobacteria</taxon>
        <taxon>Caulobacterales</taxon>
        <taxon>Caulobacteraceae</taxon>
        <taxon>Brevundimonas</taxon>
    </lineage>
</organism>
<dbReference type="RefSeq" id="WP_271166581.1">
    <property type="nucleotide sequence ID" value="NZ_BSFD01000011.1"/>
</dbReference>
<dbReference type="Proteomes" id="UP001143509">
    <property type="component" value="Unassembled WGS sequence"/>
</dbReference>
<feature type="signal peptide" evidence="1">
    <location>
        <begin position="1"/>
        <end position="18"/>
    </location>
</feature>
<gene>
    <name evidence="2" type="ORF">GCM10017620_34250</name>
</gene>
<dbReference type="InterPro" id="IPR010321">
    <property type="entry name" value="DUF922"/>
</dbReference>
<evidence type="ECO:0000256" key="1">
    <source>
        <dbReference type="SAM" id="SignalP"/>
    </source>
</evidence>
<dbReference type="Pfam" id="PF06037">
    <property type="entry name" value="DUF922"/>
    <property type="match status" value="1"/>
</dbReference>
<comment type="caution">
    <text evidence="2">The sequence shown here is derived from an EMBL/GenBank/DDBJ whole genome shotgun (WGS) entry which is preliminary data.</text>
</comment>
<accession>A0ABQ5TD41</accession>
<sequence>MILHLLLVLALQATDAVAPVPEASERLRLAAPEAAAFPNTTLYGYVVDATNARAIRTEMNRIRPSLDGNRHDATTVWKYTTQFSTVDGRCDPSSVRVTYTIAITLPDLQNRERLSSRDRQAWDQYFAALKTHELNHARIAQHGAELYEASIRSAADCQAGRAAASATNDQINAASAQYDAMTEHGRREGATFPN</sequence>
<reference evidence="2" key="2">
    <citation type="submission" date="2023-01" db="EMBL/GenBank/DDBJ databases">
        <authorList>
            <person name="Sun Q."/>
            <person name="Evtushenko L."/>
        </authorList>
    </citation>
    <scope>NUCLEOTIDE SEQUENCE</scope>
    <source>
        <strain evidence="2">VKM B-1499</strain>
    </source>
</reference>
<dbReference type="EMBL" id="BSFD01000011">
    <property type="protein sequence ID" value="GLK50451.1"/>
    <property type="molecule type" value="Genomic_DNA"/>
</dbReference>
<keyword evidence="3" id="KW-1185">Reference proteome</keyword>
<reference evidence="2" key="1">
    <citation type="journal article" date="2014" name="Int. J. Syst. Evol. Microbiol.">
        <title>Complete genome of a new Firmicutes species belonging to the dominant human colonic microbiota ('Ruminococcus bicirculans') reveals two chromosomes and a selective capacity to utilize plant glucans.</title>
        <authorList>
            <consortium name="NISC Comparative Sequencing Program"/>
            <person name="Wegmann U."/>
            <person name="Louis P."/>
            <person name="Goesmann A."/>
            <person name="Henrissat B."/>
            <person name="Duncan S.H."/>
            <person name="Flint H.J."/>
        </authorList>
    </citation>
    <scope>NUCLEOTIDE SEQUENCE</scope>
    <source>
        <strain evidence="2">VKM B-1499</strain>
    </source>
</reference>
<evidence type="ECO:0000313" key="2">
    <source>
        <dbReference type="EMBL" id="GLK50451.1"/>
    </source>
</evidence>
<proteinExistence type="predicted"/>
<evidence type="ECO:0000313" key="3">
    <source>
        <dbReference type="Proteomes" id="UP001143509"/>
    </source>
</evidence>
<keyword evidence="1" id="KW-0732">Signal</keyword>